<feature type="domain" description="Glycosyl transferase family 1" evidence="1">
    <location>
        <begin position="155"/>
        <end position="313"/>
    </location>
</feature>
<dbReference type="Pfam" id="PF13439">
    <property type="entry name" value="Glyco_transf_4"/>
    <property type="match status" value="1"/>
</dbReference>
<dbReference type="AlphaFoldDB" id="A0A7V3ZIV4"/>
<evidence type="ECO:0000259" key="2">
    <source>
        <dbReference type="Pfam" id="PF13439"/>
    </source>
</evidence>
<proteinExistence type="predicted"/>
<dbReference type="Pfam" id="PF00534">
    <property type="entry name" value="Glycos_transf_1"/>
    <property type="match status" value="1"/>
</dbReference>
<evidence type="ECO:0000259" key="1">
    <source>
        <dbReference type="Pfam" id="PF00534"/>
    </source>
</evidence>
<accession>A0A7V3ZIV4</accession>
<name>A0A7V3ZIV4_DICTH</name>
<reference evidence="3" key="1">
    <citation type="journal article" date="2020" name="mSystems">
        <title>Genome- and Community-Level Interaction Insights into Carbon Utilization and Element Cycling Functions of Hydrothermarchaeota in Hydrothermal Sediment.</title>
        <authorList>
            <person name="Zhou Z."/>
            <person name="Liu Y."/>
            <person name="Xu W."/>
            <person name="Pan J."/>
            <person name="Luo Z.H."/>
            <person name="Li M."/>
        </authorList>
    </citation>
    <scope>NUCLEOTIDE SEQUENCE [LARGE SCALE GENOMIC DNA]</scope>
    <source>
        <strain evidence="3">SpSt-70</strain>
    </source>
</reference>
<dbReference type="InterPro" id="IPR028098">
    <property type="entry name" value="Glyco_trans_4-like_N"/>
</dbReference>
<protein>
    <submittedName>
        <fullName evidence="3">Glycosyltransferase family 1 protein</fullName>
    </submittedName>
</protein>
<dbReference type="PANTHER" id="PTHR45947">
    <property type="entry name" value="SULFOQUINOVOSYL TRANSFERASE SQD2"/>
    <property type="match status" value="1"/>
</dbReference>
<dbReference type="Gene3D" id="3.40.50.2000">
    <property type="entry name" value="Glycogen Phosphorylase B"/>
    <property type="match status" value="2"/>
</dbReference>
<gene>
    <name evidence="3" type="ORF">ENU78_04950</name>
</gene>
<comment type="caution">
    <text evidence="3">The sequence shown here is derived from an EMBL/GenBank/DDBJ whole genome shotgun (WGS) entry which is preliminary data.</text>
</comment>
<organism evidence="3">
    <name type="scientific">Dictyoglomus thermophilum</name>
    <dbReference type="NCBI Taxonomy" id="14"/>
    <lineage>
        <taxon>Bacteria</taxon>
        <taxon>Pseudomonadati</taxon>
        <taxon>Dictyoglomota</taxon>
        <taxon>Dictyoglomia</taxon>
        <taxon>Dictyoglomales</taxon>
        <taxon>Dictyoglomaceae</taxon>
        <taxon>Dictyoglomus</taxon>
    </lineage>
</organism>
<dbReference type="InterPro" id="IPR050194">
    <property type="entry name" value="Glycosyltransferase_grp1"/>
</dbReference>
<dbReference type="PANTHER" id="PTHR45947:SF3">
    <property type="entry name" value="SULFOQUINOVOSYL TRANSFERASE SQD2"/>
    <property type="match status" value="1"/>
</dbReference>
<dbReference type="InterPro" id="IPR001296">
    <property type="entry name" value="Glyco_trans_1"/>
</dbReference>
<feature type="domain" description="Glycosyltransferase subfamily 4-like N-terminal" evidence="2">
    <location>
        <begin position="50"/>
        <end position="143"/>
    </location>
</feature>
<dbReference type="EMBL" id="DTDV01000014">
    <property type="protein sequence ID" value="HGK23782.1"/>
    <property type="molecule type" value="Genomic_DNA"/>
</dbReference>
<evidence type="ECO:0000313" key="3">
    <source>
        <dbReference type="EMBL" id="HGK23782.1"/>
    </source>
</evidence>
<dbReference type="GO" id="GO:0016757">
    <property type="term" value="F:glycosyltransferase activity"/>
    <property type="evidence" value="ECO:0007669"/>
    <property type="project" value="InterPro"/>
</dbReference>
<keyword evidence="3" id="KW-0808">Transferase</keyword>
<sequence length="389" mass="45049">MGNKITVNIVSEAQAWEVKGQGVYTATLVLTEALKKRDDVEVFLNANGLFDIAHLHTPGPYAISKGLLTGRRLVISAHVVPESVLGSFILSNLWLPLFTSYLVRYYNLADMVVAVSPKVKEELEEIGVKAPIVFVPNPVNLERFYKSQELRMEGRRRLGLSEEDFVAICSGQIQPRKGVDTFLEIANSLPFIKFVWVGGQPFSVLTAGYIEMNEKIKKAPPNVIFTGLIPYEEMPIYLNAADIFFFPSYQENFPMAVLEAASCGLPLLLRDNPEYREPYRDWYIPAKNDEEFKNYILKLYQDLSFREEYQKRALRLAKEYNAENVANMMVEVYKEILNKPPRMRRDFLTLEPLREEWRRLFQNARYKNLHSSSRRRKYLDLKNIQDKIE</sequence>
<dbReference type="SUPFAM" id="SSF53756">
    <property type="entry name" value="UDP-Glycosyltransferase/glycogen phosphorylase"/>
    <property type="match status" value="1"/>
</dbReference>